<dbReference type="Gene3D" id="2.40.420.20">
    <property type="match status" value="1"/>
</dbReference>
<feature type="domain" description="YknX-like C-terminal permuted SH3-like" evidence="6">
    <location>
        <begin position="343"/>
        <end position="411"/>
    </location>
</feature>
<organism evidence="7 8">
    <name type="scientific">Kyrpidia tusciae (strain DSM 2912 / NBRC 15312 / T2)</name>
    <name type="common">Bacillus tusciae</name>
    <dbReference type="NCBI Taxonomy" id="562970"/>
    <lineage>
        <taxon>Bacteria</taxon>
        <taxon>Bacillati</taxon>
        <taxon>Bacillota</taxon>
        <taxon>Bacilli</taxon>
        <taxon>Bacillales</taxon>
        <taxon>Alicyclobacillaceae</taxon>
        <taxon>Kyrpidia</taxon>
    </lineage>
</organism>
<gene>
    <name evidence="7" type="ordered locus">Btus_3162</name>
</gene>
<evidence type="ECO:0000259" key="5">
    <source>
        <dbReference type="Pfam" id="PF25954"/>
    </source>
</evidence>
<feature type="chain" id="PRO_5038407895" evidence="4">
    <location>
        <begin position="25"/>
        <end position="500"/>
    </location>
</feature>
<dbReference type="InterPro" id="IPR006143">
    <property type="entry name" value="RND_pump_MFP"/>
</dbReference>
<feature type="coiled-coil region" evidence="2">
    <location>
        <begin position="203"/>
        <end position="230"/>
    </location>
</feature>
<feature type="signal peptide" evidence="4">
    <location>
        <begin position="1"/>
        <end position="24"/>
    </location>
</feature>
<sequence length="500" mass="50072">MRPHRLALTLVAALVLGAPLAGCAGGKPAATRQAKPIPVETTVVRMGDIGGSLTLTGQVQATAVTKVAPKLSGKVAAVLVKAGDAVAAGQALARIDTSDLEHQIAQQQAALQVAEAQLNKARSDAQNGYTQANSALTQAKVALDDAKTNYERTKNLFDAGAASQQQLDAATVTLQTKQAAYDAALQQVQTAAPGGNPLNQDGIKVAQAQVNQAQTALATLQSQLAEATVTSPVAGVVASRDVEPGEFAGPQSSVVTIAQINPAKVTIQVPENRINDLKAGMSVKVQVPAAGMDASGTLSRIDPVEDNTTKSYGAEVEIPNGDGRLKPGMVAQVTIDGLTPARGLVIPASAMVETPDGPKVFTVENNTAHQHLIQVGAVDSQHVQVLKGLKEGDVLVISGQDLLGEGAAVTIVQPGSGGGSGGNGSPGARTPGAAANGGVNNSGGAGSPVKGGLAPGGPGASSRGSSAGRATSAVMGASSSASWDGWASRDQSNRARGNLS</sequence>
<dbReference type="eggNOG" id="COG0845">
    <property type="taxonomic scope" value="Bacteria"/>
</dbReference>
<dbReference type="Gene3D" id="2.40.50.100">
    <property type="match status" value="2"/>
</dbReference>
<dbReference type="Proteomes" id="UP000002368">
    <property type="component" value="Chromosome"/>
</dbReference>
<dbReference type="PANTHER" id="PTHR30469">
    <property type="entry name" value="MULTIDRUG RESISTANCE PROTEIN MDTA"/>
    <property type="match status" value="1"/>
</dbReference>
<reference evidence="7 8" key="1">
    <citation type="journal article" date="2011" name="Stand. Genomic Sci.">
        <title>Complete genome sequence of the thermophilic, hydrogen-oxidizing Bacillus tusciae type strain (T2) and reclassification in the new genus, Kyrpidia gen. nov. as Kyrpidia tusciae comb. nov. and emendation of the family Alicyclobacillaceae da Costa and Rainey, 2010.</title>
        <authorList>
            <person name="Klenk H.P."/>
            <person name="Lapidus A."/>
            <person name="Chertkov O."/>
            <person name="Copeland A."/>
            <person name="Del Rio T.G."/>
            <person name="Nolan M."/>
            <person name="Lucas S."/>
            <person name="Chen F."/>
            <person name="Tice H."/>
            <person name="Cheng J.F."/>
            <person name="Han C."/>
            <person name="Bruce D."/>
            <person name="Goodwin L."/>
            <person name="Pitluck S."/>
            <person name="Pati A."/>
            <person name="Ivanova N."/>
            <person name="Mavromatis K."/>
            <person name="Daum C."/>
            <person name="Chen A."/>
            <person name="Palaniappan K."/>
            <person name="Chang Y.J."/>
            <person name="Land M."/>
            <person name="Hauser L."/>
            <person name="Jeffries C.D."/>
            <person name="Detter J.C."/>
            <person name="Rohde M."/>
            <person name="Abt B."/>
            <person name="Pukall R."/>
            <person name="Goker M."/>
            <person name="Bristow J."/>
            <person name="Markowitz V."/>
            <person name="Hugenholtz P."/>
            <person name="Eisen J.A."/>
        </authorList>
    </citation>
    <scope>NUCLEOTIDE SEQUENCE [LARGE SCALE GENOMIC DNA]</scope>
    <source>
        <strain evidence="7 8">DSM 2912</strain>
    </source>
</reference>
<dbReference type="EMBL" id="CP002017">
    <property type="protein sequence ID" value="ADG07776.1"/>
    <property type="molecule type" value="Genomic_DNA"/>
</dbReference>
<dbReference type="Gene3D" id="1.10.287.470">
    <property type="entry name" value="Helix hairpin bin"/>
    <property type="match status" value="1"/>
</dbReference>
<evidence type="ECO:0000313" key="8">
    <source>
        <dbReference type="Proteomes" id="UP000002368"/>
    </source>
</evidence>
<evidence type="ECO:0000256" key="3">
    <source>
        <dbReference type="SAM" id="MobiDB-lite"/>
    </source>
</evidence>
<keyword evidence="2" id="KW-0175">Coiled coil</keyword>
<evidence type="ECO:0000256" key="4">
    <source>
        <dbReference type="SAM" id="SignalP"/>
    </source>
</evidence>
<feature type="domain" description="CusB-like beta-barrel" evidence="5">
    <location>
        <begin position="265"/>
        <end position="336"/>
    </location>
</feature>
<dbReference type="SUPFAM" id="SSF111369">
    <property type="entry name" value="HlyD-like secretion proteins"/>
    <property type="match status" value="2"/>
</dbReference>
<feature type="compositionally biased region" description="Gly residues" evidence="3">
    <location>
        <begin position="415"/>
        <end position="425"/>
    </location>
</feature>
<protein>
    <submittedName>
        <fullName evidence="7">Efflux transporter, RND family, MFP subunit</fullName>
    </submittedName>
</protein>
<name>D5WWL1_KYRT2</name>
<feature type="compositionally biased region" description="Low complexity" evidence="3">
    <location>
        <begin position="460"/>
        <end position="488"/>
    </location>
</feature>
<keyword evidence="8" id="KW-1185">Reference proteome</keyword>
<keyword evidence="4" id="KW-0732">Signal</keyword>
<proteinExistence type="inferred from homology"/>
<dbReference type="Gene3D" id="2.40.30.170">
    <property type="match status" value="1"/>
</dbReference>
<evidence type="ECO:0000256" key="2">
    <source>
        <dbReference type="SAM" id="Coils"/>
    </source>
</evidence>
<dbReference type="NCBIfam" id="TIGR01730">
    <property type="entry name" value="RND_mfp"/>
    <property type="match status" value="1"/>
</dbReference>
<dbReference type="Pfam" id="PF25954">
    <property type="entry name" value="Beta-barrel_RND_2"/>
    <property type="match status" value="1"/>
</dbReference>
<evidence type="ECO:0000256" key="1">
    <source>
        <dbReference type="ARBA" id="ARBA00009477"/>
    </source>
</evidence>
<feature type="region of interest" description="Disordered" evidence="3">
    <location>
        <begin position="414"/>
        <end position="500"/>
    </location>
</feature>
<dbReference type="GO" id="GO:0015562">
    <property type="term" value="F:efflux transmembrane transporter activity"/>
    <property type="evidence" value="ECO:0007669"/>
    <property type="project" value="TreeGrafter"/>
</dbReference>
<dbReference type="Pfam" id="PF25989">
    <property type="entry name" value="YknX_C"/>
    <property type="match status" value="1"/>
</dbReference>
<accession>D5WWL1</accession>
<dbReference type="HOGENOM" id="CLU_018816_1_2_9"/>
<feature type="coiled-coil region" evidence="2">
    <location>
        <begin position="97"/>
        <end position="156"/>
    </location>
</feature>
<dbReference type="AlphaFoldDB" id="D5WWL1"/>
<dbReference type="GO" id="GO:1990281">
    <property type="term" value="C:efflux pump complex"/>
    <property type="evidence" value="ECO:0007669"/>
    <property type="project" value="TreeGrafter"/>
</dbReference>
<comment type="similarity">
    <text evidence="1">Belongs to the membrane fusion protein (MFP) (TC 8.A.1) family.</text>
</comment>
<dbReference type="STRING" id="562970.Btus_3162"/>
<dbReference type="KEGG" id="bts:Btus_3162"/>
<evidence type="ECO:0000313" key="7">
    <source>
        <dbReference type="EMBL" id="ADG07776.1"/>
    </source>
</evidence>
<evidence type="ECO:0000259" key="6">
    <source>
        <dbReference type="Pfam" id="PF25989"/>
    </source>
</evidence>
<dbReference type="InterPro" id="IPR058792">
    <property type="entry name" value="Beta-barrel_RND_2"/>
</dbReference>
<dbReference type="RefSeq" id="WP_013077055.1">
    <property type="nucleotide sequence ID" value="NC_014098.1"/>
</dbReference>
<dbReference type="InterPro" id="IPR058637">
    <property type="entry name" value="YknX-like_C"/>
</dbReference>